<reference evidence="1" key="1">
    <citation type="submission" date="2020-03" db="EMBL/GenBank/DDBJ databases">
        <title>The deep terrestrial virosphere.</title>
        <authorList>
            <person name="Holmfeldt K."/>
            <person name="Nilsson E."/>
            <person name="Simone D."/>
            <person name="Lopez-Fernandez M."/>
            <person name="Wu X."/>
            <person name="de Brujin I."/>
            <person name="Lundin D."/>
            <person name="Andersson A."/>
            <person name="Bertilsson S."/>
            <person name="Dopson M."/>
        </authorList>
    </citation>
    <scope>NUCLEOTIDE SEQUENCE</scope>
    <source>
        <strain evidence="1">MM415B01829</strain>
    </source>
</reference>
<protein>
    <submittedName>
        <fullName evidence="1">Uncharacterized protein</fullName>
    </submittedName>
</protein>
<dbReference type="InterPro" id="IPR056209">
    <property type="entry name" value="SU10_adaptor"/>
</dbReference>
<evidence type="ECO:0000313" key="1">
    <source>
        <dbReference type="EMBL" id="QJA56521.1"/>
    </source>
</evidence>
<name>A0A6M3IGL7_9ZZZZ</name>
<gene>
    <name evidence="1" type="ORF">MM415B01829_0004</name>
</gene>
<proteinExistence type="predicted"/>
<sequence>MAKIISDLDDSIDFINTLLELDSTAPSEGDEDYTVWMNLLNVAVNLWEWEEGMLWKELYVQLSDAADGDKTTEADTYEYDCPTDFRFPNSSFVWLGTGTNKTAYKVIDITDLQLYENNKGNWCYFIVGATSTLNFNPNLTVEAGDTISYNYYKDATALTTGADTFDMADPMFAVYYALAELTKEEGNAEALNIAAQKLEAMKTKNVMPYPNQQATSLNPVGEGFGV</sequence>
<accession>A0A6M3IGL7</accession>
<dbReference type="Pfam" id="PF24175">
    <property type="entry name" value="SU10_adaptor"/>
    <property type="match status" value="1"/>
</dbReference>
<dbReference type="EMBL" id="MT141224">
    <property type="protein sequence ID" value="QJA56521.1"/>
    <property type="molecule type" value="Genomic_DNA"/>
</dbReference>
<organism evidence="1">
    <name type="scientific">viral metagenome</name>
    <dbReference type="NCBI Taxonomy" id="1070528"/>
    <lineage>
        <taxon>unclassified sequences</taxon>
        <taxon>metagenomes</taxon>
        <taxon>organismal metagenomes</taxon>
    </lineage>
</organism>
<dbReference type="AlphaFoldDB" id="A0A6M3IGL7"/>